<sequence>MKKTILSAVCIMAAAWTMDAQTIRTEVFGLLDLDYPGLEQVKSLHGEGKDSLAAAALLDYYRNRTDISTPDINLKKIRISETEQKWADDALEHTFFVHYGYQPSFNYGEDIDWRYWPVKDNELRWQLHRHKWFIPMGKAYRVSGDEKYAVEWVKEYMDWIYKNPYVQISREEYEITDDSKLKADAENSRFAWRPLEVSDRLQNQITQFELFKISPAFTPAFLTEFLVNYWKHAEHIIKNYSEQGNHLLFEAQRMIYAGAFFPEFRNASGWRKSGIDILNREIDVQVYDDGGQYELDPHYHLASINIFCKALYMADANGFRKDFPQSFLDTVEKMIIFYANISFPDYTNPCFSDAKLTDKAEMLRNYRQWSRIFPENMFIRYLATEGKEGALPDYLSRGFLTSGFFVFRNGWGQDALQMVVKAGPEGEWHCQPDNGTFEMWYNGRNLFPDSGSYVYAGDKEVMEWRNWFRATAHHNTLTLDNRDLETTESRTLLWQPEGDVQILVTENPGYPGLTHRRSVFFVDGTYFVIVDEASGEAEGMVNLHYQMPRGNVPNSREDMTFYTDFEEGSNFMFRCLGPESMTMKKEKGWMSTSYMKKAQRMNVSFNVRKHTDATVRYITVIYPKTEAGRFPSIDARFKSVSPDRLKIQVRLDGKKRTLEYDLGL</sequence>
<name>A0A9D9HHZ0_9BACT</name>
<dbReference type="InterPro" id="IPR012480">
    <property type="entry name" value="Hepar_II_III_C"/>
</dbReference>
<feature type="domain" description="Heparinase II/III-like C-terminal" evidence="5">
    <location>
        <begin position="397"/>
        <end position="609"/>
    </location>
</feature>
<accession>A0A9D9HHZ0</accession>
<reference evidence="7" key="2">
    <citation type="journal article" date="2021" name="PeerJ">
        <title>Extensive microbial diversity within the chicken gut microbiome revealed by metagenomics and culture.</title>
        <authorList>
            <person name="Gilroy R."/>
            <person name="Ravi A."/>
            <person name="Getino M."/>
            <person name="Pursley I."/>
            <person name="Horton D.L."/>
            <person name="Alikhan N.F."/>
            <person name="Baker D."/>
            <person name="Gharbi K."/>
            <person name="Hall N."/>
            <person name="Watson M."/>
            <person name="Adriaenssens E.M."/>
            <person name="Foster-Nyarko E."/>
            <person name="Jarju S."/>
            <person name="Secka A."/>
            <person name="Antonio M."/>
            <person name="Oren A."/>
            <person name="Chaudhuri R.R."/>
            <person name="La Ragione R."/>
            <person name="Hildebrand F."/>
            <person name="Pallen M.J."/>
        </authorList>
    </citation>
    <scope>NUCLEOTIDE SEQUENCE</scope>
    <source>
        <strain evidence="7">B1-20833</strain>
    </source>
</reference>
<dbReference type="SUPFAM" id="SSF48230">
    <property type="entry name" value="Chondroitin AC/alginate lyase"/>
    <property type="match status" value="1"/>
</dbReference>
<comment type="subcellular location">
    <subcellularLocation>
        <location evidence="1">Periplasm</location>
    </subcellularLocation>
</comment>
<proteinExistence type="predicted"/>
<keyword evidence="4" id="KW-0456">Lyase</keyword>
<gene>
    <name evidence="7" type="ORF">IAC06_03880</name>
</gene>
<dbReference type="PANTHER" id="PTHR39210:SF1">
    <property type="entry name" value="HEPARIN-SULFATE LYASE"/>
    <property type="match status" value="1"/>
</dbReference>
<protein>
    <submittedName>
        <fullName evidence="7">Heparinase II/III family protein</fullName>
    </submittedName>
</protein>
<dbReference type="Pfam" id="PF07940">
    <property type="entry name" value="Hepar_II_III_C"/>
    <property type="match status" value="1"/>
</dbReference>
<evidence type="ECO:0000256" key="1">
    <source>
        <dbReference type="ARBA" id="ARBA00004418"/>
    </source>
</evidence>
<evidence type="ECO:0000313" key="8">
    <source>
        <dbReference type="Proteomes" id="UP000823661"/>
    </source>
</evidence>
<evidence type="ECO:0000256" key="3">
    <source>
        <dbReference type="ARBA" id="ARBA00022764"/>
    </source>
</evidence>
<feature type="domain" description="Heparin-sulfate lyase N-terminal" evidence="6">
    <location>
        <begin position="27"/>
        <end position="381"/>
    </location>
</feature>
<dbReference type="GO" id="GO:0042597">
    <property type="term" value="C:periplasmic space"/>
    <property type="evidence" value="ECO:0007669"/>
    <property type="project" value="UniProtKB-SubCell"/>
</dbReference>
<dbReference type="Pfam" id="PF16889">
    <property type="entry name" value="Hepar_II_III_N"/>
    <property type="match status" value="1"/>
</dbReference>
<dbReference type="NCBIfam" id="NF045573">
    <property type="entry name" value="Hepsulflyase_CFB"/>
    <property type="match status" value="1"/>
</dbReference>
<dbReference type="PANTHER" id="PTHR39210">
    <property type="entry name" value="HEPARIN-SULFATE LYASE"/>
    <property type="match status" value="1"/>
</dbReference>
<dbReference type="Gene3D" id="1.50.10.100">
    <property type="entry name" value="Chondroitin AC/alginate lyase"/>
    <property type="match status" value="1"/>
</dbReference>
<comment type="caution">
    <text evidence="7">The sequence shown here is derived from an EMBL/GenBank/DDBJ whole genome shotgun (WGS) entry which is preliminary data.</text>
</comment>
<dbReference type="AlphaFoldDB" id="A0A9D9HHZ0"/>
<dbReference type="Gene3D" id="2.70.98.70">
    <property type="match status" value="1"/>
</dbReference>
<keyword evidence="3" id="KW-0574">Periplasm</keyword>
<evidence type="ECO:0000313" key="7">
    <source>
        <dbReference type="EMBL" id="MBO8452009.1"/>
    </source>
</evidence>
<dbReference type="InterPro" id="IPR008929">
    <property type="entry name" value="Chondroitin_lyas"/>
</dbReference>
<organism evidence="7 8">
    <name type="scientific">Candidatus Cryptobacteroides intestinavium</name>
    <dbReference type="NCBI Taxonomy" id="2840766"/>
    <lineage>
        <taxon>Bacteria</taxon>
        <taxon>Pseudomonadati</taxon>
        <taxon>Bacteroidota</taxon>
        <taxon>Bacteroidia</taxon>
        <taxon>Bacteroidales</taxon>
        <taxon>Candidatus Cryptobacteroides</taxon>
    </lineage>
</organism>
<dbReference type="InterPro" id="IPR031680">
    <property type="entry name" value="Hepar_II_III_N"/>
</dbReference>
<evidence type="ECO:0000256" key="2">
    <source>
        <dbReference type="ARBA" id="ARBA00022729"/>
    </source>
</evidence>
<evidence type="ECO:0000259" key="6">
    <source>
        <dbReference type="Pfam" id="PF16889"/>
    </source>
</evidence>
<evidence type="ECO:0000259" key="5">
    <source>
        <dbReference type="Pfam" id="PF07940"/>
    </source>
</evidence>
<dbReference type="GO" id="GO:0016829">
    <property type="term" value="F:lyase activity"/>
    <property type="evidence" value="ECO:0007669"/>
    <property type="project" value="UniProtKB-KW"/>
</dbReference>
<evidence type="ECO:0000256" key="4">
    <source>
        <dbReference type="ARBA" id="ARBA00023239"/>
    </source>
</evidence>
<reference evidence="7" key="1">
    <citation type="submission" date="2020-10" db="EMBL/GenBank/DDBJ databases">
        <authorList>
            <person name="Gilroy R."/>
        </authorList>
    </citation>
    <scope>NUCLEOTIDE SEQUENCE</scope>
    <source>
        <strain evidence="7">B1-20833</strain>
    </source>
</reference>
<dbReference type="Proteomes" id="UP000823661">
    <property type="component" value="Unassembled WGS sequence"/>
</dbReference>
<keyword evidence="2" id="KW-0732">Signal</keyword>
<dbReference type="EMBL" id="JADIMI010000036">
    <property type="protein sequence ID" value="MBO8452009.1"/>
    <property type="molecule type" value="Genomic_DNA"/>
</dbReference>
<dbReference type="InterPro" id="IPR054646">
    <property type="entry name" value="HepC"/>
</dbReference>